<feature type="domain" description="C2H2-type" evidence="3">
    <location>
        <begin position="1"/>
        <end position="23"/>
    </location>
</feature>
<feature type="compositionally biased region" description="Basic and acidic residues" evidence="2">
    <location>
        <begin position="1"/>
        <end position="33"/>
    </location>
</feature>
<name>A0A9N9P656_9GLOM</name>
<reference evidence="4" key="1">
    <citation type="submission" date="2021-06" db="EMBL/GenBank/DDBJ databases">
        <authorList>
            <person name="Kallberg Y."/>
            <person name="Tangrot J."/>
            <person name="Rosling A."/>
        </authorList>
    </citation>
    <scope>NUCLEOTIDE SEQUENCE</scope>
    <source>
        <strain evidence="4">CL551</strain>
    </source>
</reference>
<dbReference type="OrthoDB" id="3437960at2759"/>
<keyword evidence="1" id="KW-0479">Metal-binding</keyword>
<keyword evidence="5" id="KW-1185">Reference proteome</keyword>
<dbReference type="EMBL" id="CAJVPV010063913">
    <property type="protein sequence ID" value="CAG8793403.1"/>
    <property type="molecule type" value="Genomic_DNA"/>
</dbReference>
<dbReference type="Gene3D" id="3.30.160.60">
    <property type="entry name" value="Classic Zinc Finger"/>
    <property type="match status" value="1"/>
</dbReference>
<proteinExistence type="predicted"/>
<evidence type="ECO:0000256" key="1">
    <source>
        <dbReference type="PROSITE-ProRule" id="PRU00042"/>
    </source>
</evidence>
<feature type="compositionally biased region" description="Low complexity" evidence="2">
    <location>
        <begin position="107"/>
        <end position="117"/>
    </location>
</feature>
<accession>A0A9N9P656</accession>
<feature type="non-terminal residue" evidence="4">
    <location>
        <position position="1"/>
    </location>
</feature>
<evidence type="ECO:0000313" key="4">
    <source>
        <dbReference type="EMBL" id="CAG8793403.1"/>
    </source>
</evidence>
<comment type="caution">
    <text evidence="4">The sequence shown here is derived from an EMBL/GenBank/DDBJ whole genome shotgun (WGS) entry which is preliminary data.</text>
</comment>
<evidence type="ECO:0000313" key="5">
    <source>
        <dbReference type="Proteomes" id="UP000789342"/>
    </source>
</evidence>
<sequence length="117" mass="13757">CEKSFTRPDSLTKHMKSQHGDLPKKRVMEEGPRTYKKRKLSVSPEEDDEDSHTSHSRQPRQNYSQHHNQLRNRQQPSDRSRQQQSSRQSPENPYQNRDYTSDEDTSVLEVSDSLSSD</sequence>
<dbReference type="AlphaFoldDB" id="A0A9N9P656"/>
<evidence type="ECO:0000259" key="3">
    <source>
        <dbReference type="PROSITE" id="PS50157"/>
    </source>
</evidence>
<protein>
    <submittedName>
        <fullName evidence="4">9424_t:CDS:1</fullName>
    </submittedName>
</protein>
<gene>
    <name evidence="4" type="ORF">AMORRO_LOCUS18339</name>
</gene>
<dbReference type="Proteomes" id="UP000789342">
    <property type="component" value="Unassembled WGS sequence"/>
</dbReference>
<feature type="non-terminal residue" evidence="4">
    <location>
        <position position="117"/>
    </location>
</feature>
<evidence type="ECO:0000256" key="2">
    <source>
        <dbReference type="SAM" id="MobiDB-lite"/>
    </source>
</evidence>
<feature type="region of interest" description="Disordered" evidence="2">
    <location>
        <begin position="1"/>
        <end position="117"/>
    </location>
</feature>
<organism evidence="4 5">
    <name type="scientific">Acaulospora morrowiae</name>
    <dbReference type="NCBI Taxonomy" id="94023"/>
    <lineage>
        <taxon>Eukaryota</taxon>
        <taxon>Fungi</taxon>
        <taxon>Fungi incertae sedis</taxon>
        <taxon>Mucoromycota</taxon>
        <taxon>Glomeromycotina</taxon>
        <taxon>Glomeromycetes</taxon>
        <taxon>Diversisporales</taxon>
        <taxon>Acaulosporaceae</taxon>
        <taxon>Acaulospora</taxon>
    </lineage>
</organism>
<dbReference type="InterPro" id="IPR013087">
    <property type="entry name" value="Znf_C2H2_type"/>
</dbReference>
<keyword evidence="1" id="KW-0862">Zinc</keyword>
<keyword evidence="1" id="KW-0863">Zinc-finger</keyword>
<dbReference type="PROSITE" id="PS50157">
    <property type="entry name" value="ZINC_FINGER_C2H2_2"/>
    <property type="match status" value="1"/>
</dbReference>
<dbReference type="GO" id="GO:0008270">
    <property type="term" value="F:zinc ion binding"/>
    <property type="evidence" value="ECO:0007669"/>
    <property type="project" value="UniProtKB-KW"/>
</dbReference>